<sequence length="548" mass="59652">MYNETLGIDTWRGISYGTAERFKRTTPPSYAGHNTTVVNATYPGVACPQVTISSSSLATTDYRTYGFGEACTLLDIYRPHNTISDSKLPVMIWVYGGGLTQGASFSYPGSGIVAASSKMDLSVITVIINYRLALWGFLGGQEADDNGALNLGLYDQRDAMQWVQNYIEYFGGDKDKVTLYGQSSGSMCIAYHYLTENTTLFRGAILESGVSTSVPVLLPADYQNVYDALVNLTGCSSSSDTFQCIQTVNESVLEDAANTIAGTPNSYSARPWAVAIDGEIIPDSPAVLTAQGKIANIPFIVGDVQDEGTVFVQPQALNTTDDYVTWIGLDYCGPQPTFHDESDDALSLIEELYPDVESLGSPYGTGNTTFFGEQFKRGAATYGDIHFFAPRRNWLNIAVSKGINSWCYEFAQNITAAPEWAGVFHASDVLFVFLDISETSPQFSLAEQTVAYWLSFANHLNPNFAKLITGAPIWEQYGSSKKSMYMSTNVTEMITDDFRQEQTDFLLSVADQFLVSPTSTTSATSPTQTSSSSAHVLAMHGKTKGNSN</sequence>
<dbReference type="Gene3D" id="3.40.50.1820">
    <property type="entry name" value="alpha/beta hydrolase"/>
    <property type="match status" value="1"/>
</dbReference>
<name>A0A6A4IBY7_9AGAR</name>
<dbReference type="EMBL" id="ML769403">
    <property type="protein sequence ID" value="KAE9406255.1"/>
    <property type="molecule type" value="Genomic_DNA"/>
</dbReference>
<dbReference type="InterPro" id="IPR002018">
    <property type="entry name" value="CarbesteraseB"/>
</dbReference>
<proteinExistence type="inferred from homology"/>
<dbReference type="AlphaFoldDB" id="A0A6A4IBY7"/>
<keyword evidence="7" id="KW-1185">Reference proteome</keyword>
<evidence type="ECO:0000256" key="1">
    <source>
        <dbReference type="ARBA" id="ARBA00005964"/>
    </source>
</evidence>
<dbReference type="Proteomes" id="UP000799118">
    <property type="component" value="Unassembled WGS sequence"/>
</dbReference>
<dbReference type="InterPro" id="IPR019826">
    <property type="entry name" value="Carboxylesterase_B_AS"/>
</dbReference>
<keyword evidence="2 3" id="KW-0378">Hydrolase</keyword>
<dbReference type="InterPro" id="IPR029058">
    <property type="entry name" value="AB_hydrolase_fold"/>
</dbReference>
<feature type="domain" description="Carboxylesterase type B" evidence="5">
    <location>
        <begin position="5"/>
        <end position="505"/>
    </location>
</feature>
<dbReference type="EC" id="3.1.1.-" evidence="3"/>
<evidence type="ECO:0000256" key="4">
    <source>
        <dbReference type="SAM" id="MobiDB-lite"/>
    </source>
</evidence>
<evidence type="ECO:0000259" key="5">
    <source>
        <dbReference type="Pfam" id="PF00135"/>
    </source>
</evidence>
<dbReference type="PROSITE" id="PS00122">
    <property type="entry name" value="CARBOXYLESTERASE_B_1"/>
    <property type="match status" value="1"/>
</dbReference>
<evidence type="ECO:0000313" key="6">
    <source>
        <dbReference type="EMBL" id="KAE9406255.1"/>
    </source>
</evidence>
<evidence type="ECO:0000256" key="3">
    <source>
        <dbReference type="RuleBase" id="RU361235"/>
    </source>
</evidence>
<dbReference type="Pfam" id="PF00135">
    <property type="entry name" value="COesterase"/>
    <property type="match status" value="1"/>
</dbReference>
<reference evidence="6" key="1">
    <citation type="journal article" date="2019" name="Environ. Microbiol.">
        <title>Fungal ecological strategies reflected in gene transcription - a case study of two litter decomposers.</title>
        <authorList>
            <person name="Barbi F."/>
            <person name="Kohler A."/>
            <person name="Barry K."/>
            <person name="Baskaran P."/>
            <person name="Daum C."/>
            <person name="Fauchery L."/>
            <person name="Ihrmark K."/>
            <person name="Kuo A."/>
            <person name="LaButti K."/>
            <person name="Lipzen A."/>
            <person name="Morin E."/>
            <person name="Grigoriev I.V."/>
            <person name="Henrissat B."/>
            <person name="Lindahl B."/>
            <person name="Martin F."/>
        </authorList>
    </citation>
    <scope>NUCLEOTIDE SEQUENCE</scope>
    <source>
        <strain evidence="6">JB14</strain>
    </source>
</reference>
<evidence type="ECO:0000256" key="2">
    <source>
        <dbReference type="ARBA" id="ARBA00022801"/>
    </source>
</evidence>
<gene>
    <name evidence="6" type="ORF">BT96DRAFT_268049</name>
</gene>
<dbReference type="GO" id="GO:0016787">
    <property type="term" value="F:hydrolase activity"/>
    <property type="evidence" value="ECO:0007669"/>
    <property type="project" value="UniProtKB-KW"/>
</dbReference>
<comment type="similarity">
    <text evidence="1 3">Belongs to the type-B carboxylesterase/lipase family.</text>
</comment>
<feature type="compositionally biased region" description="Low complexity" evidence="4">
    <location>
        <begin position="518"/>
        <end position="534"/>
    </location>
</feature>
<accession>A0A6A4IBY7</accession>
<evidence type="ECO:0000313" key="7">
    <source>
        <dbReference type="Proteomes" id="UP000799118"/>
    </source>
</evidence>
<protein>
    <recommendedName>
        <fullName evidence="3">Carboxylic ester hydrolase</fullName>
        <ecNumber evidence="3">3.1.1.-</ecNumber>
    </recommendedName>
</protein>
<organism evidence="6 7">
    <name type="scientific">Gymnopus androsaceus JB14</name>
    <dbReference type="NCBI Taxonomy" id="1447944"/>
    <lineage>
        <taxon>Eukaryota</taxon>
        <taxon>Fungi</taxon>
        <taxon>Dikarya</taxon>
        <taxon>Basidiomycota</taxon>
        <taxon>Agaricomycotina</taxon>
        <taxon>Agaricomycetes</taxon>
        <taxon>Agaricomycetidae</taxon>
        <taxon>Agaricales</taxon>
        <taxon>Marasmiineae</taxon>
        <taxon>Omphalotaceae</taxon>
        <taxon>Gymnopus</taxon>
    </lineage>
</organism>
<feature type="region of interest" description="Disordered" evidence="4">
    <location>
        <begin position="518"/>
        <end position="548"/>
    </location>
</feature>
<dbReference type="InterPro" id="IPR050309">
    <property type="entry name" value="Type-B_Carboxylest/Lipase"/>
</dbReference>
<dbReference type="PANTHER" id="PTHR11559">
    <property type="entry name" value="CARBOXYLESTERASE"/>
    <property type="match status" value="1"/>
</dbReference>
<dbReference type="OrthoDB" id="408631at2759"/>
<dbReference type="SUPFAM" id="SSF53474">
    <property type="entry name" value="alpha/beta-Hydrolases"/>
    <property type="match status" value="1"/>
</dbReference>